<dbReference type="EMBL" id="OZ034814">
    <property type="protein sequence ID" value="CAL1359879.1"/>
    <property type="molecule type" value="Genomic_DNA"/>
</dbReference>
<feature type="compositionally biased region" description="Basic and acidic residues" evidence="1">
    <location>
        <begin position="125"/>
        <end position="137"/>
    </location>
</feature>
<name>A0AAV2CUW4_9ROSI</name>
<feature type="region of interest" description="Disordered" evidence="1">
    <location>
        <begin position="120"/>
        <end position="145"/>
    </location>
</feature>
<sequence>MATCISNERRMRNWDSLWAYENRASSSGLPIGGPGRKSAFALHPRVQCGPSAMHGHGALTNQECHSKIRSGKRNMEPYPTLLGGSIKQKCLKKKLIWRFKLPSSMEMDTDEGEVLVLPPVAASDEPLRPQARMDEKSPSVNGCSD</sequence>
<keyword evidence="3" id="KW-1185">Reference proteome</keyword>
<dbReference type="AlphaFoldDB" id="A0AAV2CUW4"/>
<proteinExistence type="predicted"/>
<evidence type="ECO:0000256" key="1">
    <source>
        <dbReference type="SAM" id="MobiDB-lite"/>
    </source>
</evidence>
<protein>
    <submittedName>
        <fullName evidence="2">Uncharacterized protein</fullName>
    </submittedName>
</protein>
<accession>A0AAV2CUW4</accession>
<evidence type="ECO:0000313" key="3">
    <source>
        <dbReference type="Proteomes" id="UP001497516"/>
    </source>
</evidence>
<evidence type="ECO:0000313" key="2">
    <source>
        <dbReference type="EMBL" id="CAL1359879.1"/>
    </source>
</evidence>
<dbReference type="Proteomes" id="UP001497516">
    <property type="component" value="Chromosome 10"/>
</dbReference>
<organism evidence="2 3">
    <name type="scientific">Linum trigynum</name>
    <dbReference type="NCBI Taxonomy" id="586398"/>
    <lineage>
        <taxon>Eukaryota</taxon>
        <taxon>Viridiplantae</taxon>
        <taxon>Streptophyta</taxon>
        <taxon>Embryophyta</taxon>
        <taxon>Tracheophyta</taxon>
        <taxon>Spermatophyta</taxon>
        <taxon>Magnoliopsida</taxon>
        <taxon>eudicotyledons</taxon>
        <taxon>Gunneridae</taxon>
        <taxon>Pentapetalae</taxon>
        <taxon>rosids</taxon>
        <taxon>fabids</taxon>
        <taxon>Malpighiales</taxon>
        <taxon>Linaceae</taxon>
        <taxon>Linum</taxon>
    </lineage>
</organism>
<reference evidence="2 3" key="1">
    <citation type="submission" date="2024-04" db="EMBL/GenBank/DDBJ databases">
        <authorList>
            <person name="Fracassetti M."/>
        </authorList>
    </citation>
    <scope>NUCLEOTIDE SEQUENCE [LARGE SCALE GENOMIC DNA]</scope>
</reference>
<gene>
    <name evidence="2" type="ORF">LTRI10_LOCUS7345</name>
</gene>